<dbReference type="Proteomes" id="UP000323000">
    <property type="component" value="Chromosome 3"/>
</dbReference>
<dbReference type="InterPro" id="IPR001849">
    <property type="entry name" value="PH_domain"/>
</dbReference>
<evidence type="ECO:0000313" key="3">
    <source>
        <dbReference type="Proteomes" id="UP000323000"/>
    </source>
</evidence>
<evidence type="ECO:0000259" key="1">
    <source>
        <dbReference type="PROSITE" id="PS50003"/>
    </source>
</evidence>
<gene>
    <name evidence="2" type="ORF">EZV62_006792</name>
</gene>
<name>A0A5C7I8M9_9ROSI</name>
<proteinExistence type="predicted"/>
<evidence type="ECO:0000313" key="2">
    <source>
        <dbReference type="EMBL" id="TXG65517.1"/>
    </source>
</evidence>
<dbReference type="AlphaFoldDB" id="A0A5C7I8M9"/>
<protein>
    <recommendedName>
        <fullName evidence="1">PH domain-containing protein</fullName>
    </recommendedName>
</protein>
<comment type="caution">
    <text evidence="2">The sequence shown here is derived from an EMBL/GenBank/DDBJ whole genome shotgun (WGS) entry which is preliminary data.</text>
</comment>
<feature type="domain" description="PH" evidence="1">
    <location>
        <begin position="1"/>
        <end position="62"/>
    </location>
</feature>
<dbReference type="SUPFAM" id="SSF50729">
    <property type="entry name" value="PH domain-like"/>
    <property type="match status" value="1"/>
</dbReference>
<dbReference type="EMBL" id="VAHF01000003">
    <property type="protein sequence ID" value="TXG65517.1"/>
    <property type="molecule type" value="Genomic_DNA"/>
</dbReference>
<dbReference type="InterPro" id="IPR011993">
    <property type="entry name" value="PH-like_dom_sf"/>
</dbReference>
<dbReference type="PROSITE" id="PS50003">
    <property type="entry name" value="PH_DOMAIN"/>
    <property type="match status" value="1"/>
</dbReference>
<dbReference type="InterPro" id="IPR051707">
    <property type="entry name" value="PI-Interact_SigTrans_Reg"/>
</dbReference>
<dbReference type="Pfam" id="PF00169">
    <property type="entry name" value="PH"/>
    <property type="match status" value="1"/>
</dbReference>
<dbReference type="PANTHER" id="PTHR14336:SF20">
    <property type="entry name" value="PLECKSTRIN-LIKE (PH) DOMAIN PROTEIN"/>
    <property type="match status" value="1"/>
</dbReference>
<reference evidence="3" key="1">
    <citation type="journal article" date="2019" name="Gigascience">
        <title>De novo genome assembly of the endangered Acer yangbiense, a plant species with extremely small populations endemic to Yunnan Province, China.</title>
        <authorList>
            <person name="Yang J."/>
            <person name="Wariss H.M."/>
            <person name="Tao L."/>
            <person name="Zhang R."/>
            <person name="Yun Q."/>
            <person name="Hollingsworth P."/>
            <person name="Dao Z."/>
            <person name="Luo G."/>
            <person name="Guo H."/>
            <person name="Ma Y."/>
            <person name="Sun W."/>
        </authorList>
    </citation>
    <scope>NUCLEOTIDE SEQUENCE [LARGE SCALE GENOMIC DNA]</scope>
    <source>
        <strain evidence="3">cv. Malutang</strain>
    </source>
</reference>
<dbReference type="OrthoDB" id="185175at2759"/>
<accession>A0A5C7I8M9</accession>
<keyword evidence="3" id="KW-1185">Reference proteome</keyword>
<dbReference type="PANTHER" id="PTHR14336">
    <property type="entry name" value="TANDEM PH DOMAIN CONTAINING PROTEIN"/>
    <property type="match status" value="1"/>
</dbReference>
<sequence>MRASRTRGVIPVASCLTVKGAEDVLNKPYAFELSLRTETMYFIANSEKEKEDWIYSLGRSIVQHSRNYIFVNQSSFSGMLPSNLDSVNESRFGDEKFLGESGILPLKLFLLRPKATSFGKLRIT</sequence>
<organism evidence="2 3">
    <name type="scientific">Acer yangbiense</name>
    <dbReference type="NCBI Taxonomy" id="1000413"/>
    <lineage>
        <taxon>Eukaryota</taxon>
        <taxon>Viridiplantae</taxon>
        <taxon>Streptophyta</taxon>
        <taxon>Embryophyta</taxon>
        <taxon>Tracheophyta</taxon>
        <taxon>Spermatophyta</taxon>
        <taxon>Magnoliopsida</taxon>
        <taxon>eudicotyledons</taxon>
        <taxon>Gunneridae</taxon>
        <taxon>Pentapetalae</taxon>
        <taxon>rosids</taxon>
        <taxon>malvids</taxon>
        <taxon>Sapindales</taxon>
        <taxon>Sapindaceae</taxon>
        <taxon>Hippocastanoideae</taxon>
        <taxon>Acereae</taxon>
        <taxon>Acer</taxon>
    </lineage>
</organism>
<dbReference type="Gene3D" id="2.30.29.30">
    <property type="entry name" value="Pleckstrin-homology domain (PH domain)/Phosphotyrosine-binding domain (PTB)"/>
    <property type="match status" value="1"/>
</dbReference>